<evidence type="ECO:0000313" key="9">
    <source>
        <dbReference type="EMBL" id="KAH1908937.1"/>
    </source>
</evidence>
<evidence type="ECO:0000256" key="3">
    <source>
        <dbReference type="ARBA" id="ARBA00022723"/>
    </source>
</evidence>
<accession>A0A9P8NL01</accession>
<evidence type="ECO:0000256" key="7">
    <source>
        <dbReference type="PIRSR" id="PIRSR602401-1"/>
    </source>
</evidence>
<evidence type="ECO:0000256" key="6">
    <source>
        <dbReference type="ARBA" id="ARBA00023033"/>
    </source>
</evidence>
<dbReference type="GO" id="GO:0044550">
    <property type="term" value="P:secondary metabolite biosynthetic process"/>
    <property type="evidence" value="ECO:0007669"/>
    <property type="project" value="UniProtKB-ARBA"/>
</dbReference>
<organism evidence="9 10">
    <name type="scientific">Aspergillus fumigatus</name>
    <name type="common">Neosartorya fumigata</name>
    <dbReference type="NCBI Taxonomy" id="746128"/>
    <lineage>
        <taxon>Eukaryota</taxon>
        <taxon>Fungi</taxon>
        <taxon>Dikarya</taxon>
        <taxon>Ascomycota</taxon>
        <taxon>Pezizomycotina</taxon>
        <taxon>Eurotiomycetes</taxon>
        <taxon>Eurotiomycetidae</taxon>
        <taxon>Eurotiales</taxon>
        <taxon>Aspergillaceae</taxon>
        <taxon>Aspergillus</taxon>
        <taxon>Aspergillus subgen. Fumigati</taxon>
    </lineage>
</organism>
<evidence type="ECO:0000256" key="1">
    <source>
        <dbReference type="ARBA" id="ARBA00001971"/>
    </source>
</evidence>
<dbReference type="PANTHER" id="PTHR24305:SF235">
    <property type="entry name" value="CYTOCHROME P450 MONOOXYGENASE APDB-RELATED"/>
    <property type="match status" value="1"/>
</dbReference>
<dbReference type="GO" id="GO:0005506">
    <property type="term" value="F:iron ion binding"/>
    <property type="evidence" value="ECO:0007669"/>
    <property type="project" value="InterPro"/>
</dbReference>
<dbReference type="PANTHER" id="PTHR24305">
    <property type="entry name" value="CYTOCHROME P450"/>
    <property type="match status" value="1"/>
</dbReference>
<dbReference type="PRINTS" id="PR00385">
    <property type="entry name" value="P450"/>
</dbReference>
<keyword evidence="6 8" id="KW-0503">Monooxygenase</keyword>
<dbReference type="Gene3D" id="1.10.630.10">
    <property type="entry name" value="Cytochrome P450"/>
    <property type="match status" value="1"/>
</dbReference>
<dbReference type="InterPro" id="IPR050121">
    <property type="entry name" value="Cytochrome_P450_monoxygenase"/>
</dbReference>
<name>A0A9P8NL01_ASPFM</name>
<evidence type="ECO:0000256" key="5">
    <source>
        <dbReference type="ARBA" id="ARBA00023004"/>
    </source>
</evidence>
<dbReference type="EMBL" id="JAIBSC010000016">
    <property type="protein sequence ID" value="KAH1908937.1"/>
    <property type="molecule type" value="Genomic_DNA"/>
</dbReference>
<comment type="caution">
    <text evidence="9">The sequence shown here is derived from an EMBL/GenBank/DDBJ whole genome shotgun (WGS) entry which is preliminary data.</text>
</comment>
<dbReference type="InterPro" id="IPR001128">
    <property type="entry name" value="Cyt_P450"/>
</dbReference>
<dbReference type="InterPro" id="IPR017972">
    <property type="entry name" value="Cyt_P450_CS"/>
</dbReference>
<evidence type="ECO:0000313" key="10">
    <source>
        <dbReference type="Proteomes" id="UP000813423"/>
    </source>
</evidence>
<evidence type="ECO:0000256" key="2">
    <source>
        <dbReference type="ARBA" id="ARBA00010617"/>
    </source>
</evidence>
<gene>
    <name evidence="9" type="ORF">KXV57_002430</name>
</gene>
<keyword evidence="4 8" id="KW-0560">Oxidoreductase</keyword>
<evidence type="ECO:0008006" key="11">
    <source>
        <dbReference type="Google" id="ProtNLM"/>
    </source>
</evidence>
<dbReference type="Proteomes" id="UP000813423">
    <property type="component" value="Unassembled WGS sequence"/>
</dbReference>
<dbReference type="PRINTS" id="PR00463">
    <property type="entry name" value="EP450I"/>
</dbReference>
<keyword evidence="7 8" id="KW-0349">Heme</keyword>
<dbReference type="AlphaFoldDB" id="A0A9P8NL01"/>
<dbReference type="FunFam" id="1.10.630.10:FF:000192">
    <property type="entry name" value="Cytochrome P450 monooxygenase, putative"/>
    <property type="match status" value="1"/>
</dbReference>
<dbReference type="InterPro" id="IPR036396">
    <property type="entry name" value="Cyt_P450_sf"/>
</dbReference>
<dbReference type="PROSITE" id="PS00086">
    <property type="entry name" value="CYTOCHROME_P450"/>
    <property type="match status" value="1"/>
</dbReference>
<dbReference type="GO" id="GO:0020037">
    <property type="term" value="F:heme binding"/>
    <property type="evidence" value="ECO:0007669"/>
    <property type="project" value="InterPro"/>
</dbReference>
<sequence length="499" mass="55844">MEAVIVASGLCVAYAVYYVYSDALAEVPGPRFAKICPSWLIRVLWSNKLNQGIREQHQKHGDVVRLGPSELSFCSLSAHDTIYNTNSTSFITYGSFQSAVEGLCPPGVTFVSHHSPAEQKELRRVFQPAIRLAVAGGMEAHHKRRFSELVAGLNIKPGVPICVNLTGLLERLEWDLIGDLGLGYSVPDRLKDASWIDNWNSQKTHQNLIGVAFALGSFLLSRRGLKMLVDSFGPFWIPKYLDPAHLIDVALKQRAEGKSTFVSQAIPYKNEKYPHLTKQMSSNVTGLIYAAFETSESSTRAILCALMRDPVRYRNLQQEIRSKFSASKPITDSQLVGLPYLTACINEGLRLWPGLNGQFTSRVSTGAVVDGVYVPPGCLVSADLYTLQRHPRYWHDPDTFKPERWLDPKNPDEMRAFRPFSAGPRSCPGRQIALQKLRLTLAKFMFLFDMQFVNPQFEWDRDVPSGLLWSSVEVMVRMTLLEPPVEPAEAVETAEAVEA</sequence>
<protein>
    <recommendedName>
        <fullName evidence="11">Cytochrome P450 monooxygenase</fullName>
    </recommendedName>
</protein>
<feature type="binding site" description="axial binding residue" evidence="7">
    <location>
        <position position="427"/>
    </location>
    <ligand>
        <name>heme</name>
        <dbReference type="ChEBI" id="CHEBI:30413"/>
    </ligand>
    <ligandPart>
        <name>Fe</name>
        <dbReference type="ChEBI" id="CHEBI:18248"/>
    </ligandPart>
</feature>
<comment type="cofactor">
    <cofactor evidence="1 7">
        <name>heme</name>
        <dbReference type="ChEBI" id="CHEBI:30413"/>
    </cofactor>
</comment>
<comment type="similarity">
    <text evidence="2 8">Belongs to the cytochrome P450 family.</text>
</comment>
<dbReference type="InterPro" id="IPR002401">
    <property type="entry name" value="Cyt_P450_E_grp-I"/>
</dbReference>
<proteinExistence type="inferred from homology"/>
<dbReference type="GO" id="GO:0016705">
    <property type="term" value="F:oxidoreductase activity, acting on paired donors, with incorporation or reduction of molecular oxygen"/>
    <property type="evidence" value="ECO:0007669"/>
    <property type="project" value="InterPro"/>
</dbReference>
<evidence type="ECO:0000256" key="8">
    <source>
        <dbReference type="RuleBase" id="RU000461"/>
    </source>
</evidence>
<keyword evidence="3 7" id="KW-0479">Metal-binding</keyword>
<dbReference type="Pfam" id="PF00067">
    <property type="entry name" value="p450"/>
    <property type="match status" value="1"/>
</dbReference>
<dbReference type="SUPFAM" id="SSF48264">
    <property type="entry name" value="Cytochrome P450"/>
    <property type="match status" value="1"/>
</dbReference>
<dbReference type="GO" id="GO:0004497">
    <property type="term" value="F:monooxygenase activity"/>
    <property type="evidence" value="ECO:0007669"/>
    <property type="project" value="UniProtKB-KW"/>
</dbReference>
<keyword evidence="5 7" id="KW-0408">Iron</keyword>
<evidence type="ECO:0000256" key="4">
    <source>
        <dbReference type="ARBA" id="ARBA00023002"/>
    </source>
</evidence>
<reference evidence="9" key="1">
    <citation type="submission" date="2021-08" db="EMBL/GenBank/DDBJ databases">
        <title>Global Aspergillus fumigatus from environmental and clinical sources.</title>
        <authorList>
            <person name="Barber A."/>
            <person name="Sae-Ong T."/>
        </authorList>
    </citation>
    <scope>NUCLEOTIDE SEQUENCE</scope>
    <source>
        <strain evidence="9">NRZ-2016-071</strain>
    </source>
</reference>
<dbReference type="GO" id="GO:0044283">
    <property type="term" value="P:small molecule biosynthetic process"/>
    <property type="evidence" value="ECO:0007669"/>
    <property type="project" value="UniProtKB-ARBA"/>
</dbReference>